<dbReference type="InterPro" id="IPR008979">
    <property type="entry name" value="Galactose-bd-like_sf"/>
</dbReference>
<dbReference type="AlphaFoldDB" id="A0A0N9IIZ6"/>
<dbReference type="Pfam" id="PF00754">
    <property type="entry name" value="F5_F8_type_C"/>
    <property type="match status" value="2"/>
</dbReference>
<gene>
    <name evidence="3" type="ORF">AOZ06_22185</name>
</gene>
<dbReference type="InterPro" id="IPR015202">
    <property type="entry name" value="GO-like_E_set"/>
</dbReference>
<dbReference type="Gene3D" id="2.60.120.260">
    <property type="entry name" value="Galactose-binding domain-like"/>
    <property type="match status" value="2"/>
</dbReference>
<dbReference type="STRING" id="860235.AOZ06_22185"/>
<proteinExistence type="predicted"/>
<feature type="domain" description="F5/8 type C" evidence="2">
    <location>
        <begin position="1"/>
        <end position="131"/>
    </location>
</feature>
<evidence type="ECO:0000313" key="3">
    <source>
        <dbReference type="EMBL" id="ALG14969.1"/>
    </source>
</evidence>
<dbReference type="Gene3D" id="2.130.10.80">
    <property type="entry name" value="Galactose oxidase/kelch, beta-propeller"/>
    <property type="match status" value="1"/>
</dbReference>
<evidence type="ECO:0000256" key="1">
    <source>
        <dbReference type="ARBA" id="ARBA00022729"/>
    </source>
</evidence>
<keyword evidence="1" id="KW-0732">Signal</keyword>
<dbReference type="KEGG" id="kphy:AOZ06_22185"/>
<dbReference type="SMART" id="SM00612">
    <property type="entry name" value="Kelch"/>
    <property type="match status" value="3"/>
</dbReference>
<dbReference type="Pfam" id="PF09118">
    <property type="entry name" value="GO-like_E_set"/>
    <property type="match status" value="1"/>
</dbReference>
<dbReference type="SUPFAM" id="SSF81296">
    <property type="entry name" value="E set domains"/>
    <property type="match status" value="1"/>
</dbReference>
<organism evidence="3 4">
    <name type="scientific">Kibdelosporangium phytohabitans</name>
    <dbReference type="NCBI Taxonomy" id="860235"/>
    <lineage>
        <taxon>Bacteria</taxon>
        <taxon>Bacillati</taxon>
        <taxon>Actinomycetota</taxon>
        <taxon>Actinomycetes</taxon>
        <taxon>Pseudonocardiales</taxon>
        <taxon>Pseudonocardiaceae</taxon>
        <taxon>Kibdelosporangium</taxon>
    </lineage>
</organism>
<accession>A0A0N9IIZ6</accession>
<dbReference type="Pfam" id="PF07250">
    <property type="entry name" value="Glyoxal_oxid_N"/>
    <property type="match status" value="1"/>
</dbReference>
<evidence type="ECO:0000259" key="2">
    <source>
        <dbReference type="PROSITE" id="PS50022"/>
    </source>
</evidence>
<dbReference type="InterPro" id="IPR014756">
    <property type="entry name" value="Ig_E-set"/>
</dbReference>
<dbReference type="InterPro" id="IPR037293">
    <property type="entry name" value="Gal_Oxidase_central_sf"/>
</dbReference>
<dbReference type="Proteomes" id="UP000063699">
    <property type="component" value="Chromosome"/>
</dbReference>
<dbReference type="InterPro" id="IPR009880">
    <property type="entry name" value="Glyoxal_oxidase_N"/>
</dbReference>
<dbReference type="PANTHER" id="PTHR32208">
    <property type="entry name" value="SECRETED PROTEIN-RELATED"/>
    <property type="match status" value="1"/>
</dbReference>
<dbReference type="Gene3D" id="2.60.40.10">
    <property type="entry name" value="Immunoglobulins"/>
    <property type="match status" value="1"/>
</dbReference>
<dbReference type="InterPro" id="IPR011043">
    <property type="entry name" value="Gal_Oxase/kelch_b-propeller"/>
</dbReference>
<dbReference type="InterPro" id="IPR006652">
    <property type="entry name" value="Kelch_1"/>
</dbReference>
<dbReference type="InterPro" id="IPR013783">
    <property type="entry name" value="Ig-like_fold"/>
</dbReference>
<dbReference type="PROSITE" id="PS50022">
    <property type="entry name" value="FA58C_3"/>
    <property type="match status" value="2"/>
</dbReference>
<sequence length="777" mass="80142">MVPKDIKKVAADPALPDAGWTAAVDSTAAGTAAANVLDENNATVWTSAGAFPQRITINMQAAKSVSGLRYQPAASGAGAVGGFKVFVSATAPTPANWGTQVAGGTLAAGAAEKYVPFPPVTGQYVTFQATSATGPGGATVAELDVHGGGWAPTLDRTGWTVATDSQETRQGGFKATNAIDGEPDSIWHTKFTPPAAPLPHWIQLDMKASKPVSGLRYLPRQHPTNPNGTIGGYQIFVSDDPNNLGAAVAVGAWPATQAEKTVTFPQKTGRYVRLTATSEAYGGTAGYSSAAEINVLGNVPAQSPKVAGSWGPTIGFPLVPVAAAVTPGNKLVTWAAGDSYSSEPQESGKTSTATMDLNTGVVTHNMVAETGHDMFCPGTSTLPDGRIMITGGSNEAKTTIFNPANNSWAPGPATVVPRGYQSQVTLSDGRIFLIGGSWSGAIGGKGSEVWSPQTNTWQNLPGIPDTPILTADPEGVYRADNHSWLFAAPGGKVFHAGPSKQMHWFNPTGAGSYTAAGARGNDADAMNGNAVMYDIGKVLTSGGAPSYWNSFSTRNANVIDINNPANVTVTAAGQMNHPRVFHNSVVLPDGKVIVVGGSSYAFPYSDTTSIMPAEMFDPATNSFTPLATMAVPRNYHSVATLLPDGRVFSGGGGLCGTCPTNHPDAQIFTPPYLYQADGTPAPRPAITNAPATAASGTNINVTTGSAVTSFSLVKMGAVTHNINTDQRRVPLTTVSSNGTTYTLALPADKGVLVPGDYMLFALDANGVPSVASMIKTS</sequence>
<feature type="domain" description="F5/8 type C" evidence="2">
    <location>
        <begin position="138"/>
        <end position="298"/>
    </location>
</feature>
<name>A0A0N9IIZ6_9PSEU</name>
<reference evidence="3 4" key="1">
    <citation type="submission" date="2015-07" db="EMBL/GenBank/DDBJ databases">
        <title>Genome sequencing of Kibdelosporangium phytohabitans.</title>
        <authorList>
            <person name="Qin S."/>
            <person name="Xing K."/>
        </authorList>
    </citation>
    <scope>NUCLEOTIDE SEQUENCE [LARGE SCALE GENOMIC DNA]</scope>
    <source>
        <strain evidence="3 4">KLBMP1111</strain>
    </source>
</reference>
<keyword evidence="4" id="KW-1185">Reference proteome</keyword>
<protein>
    <recommendedName>
        <fullName evidence="2">F5/8 type C domain-containing protein</fullName>
    </recommendedName>
</protein>
<dbReference type="CDD" id="cd02851">
    <property type="entry name" value="E_set_GO_C"/>
    <property type="match status" value="1"/>
</dbReference>
<evidence type="ECO:0000313" key="4">
    <source>
        <dbReference type="Proteomes" id="UP000063699"/>
    </source>
</evidence>
<dbReference type="SUPFAM" id="SSF49785">
    <property type="entry name" value="Galactose-binding domain-like"/>
    <property type="match status" value="2"/>
</dbReference>
<dbReference type="PANTHER" id="PTHR32208:SF68">
    <property type="entry name" value="GALACTOSE OXIDASE"/>
    <property type="match status" value="1"/>
</dbReference>
<dbReference type="SUPFAM" id="SSF50965">
    <property type="entry name" value="Galactose oxidase, central domain"/>
    <property type="match status" value="1"/>
</dbReference>
<dbReference type="GO" id="GO:0005975">
    <property type="term" value="P:carbohydrate metabolic process"/>
    <property type="evidence" value="ECO:0007669"/>
    <property type="project" value="UniProtKB-ARBA"/>
</dbReference>
<dbReference type="EMBL" id="CP012752">
    <property type="protein sequence ID" value="ALG14969.1"/>
    <property type="molecule type" value="Genomic_DNA"/>
</dbReference>
<dbReference type="InterPro" id="IPR000421">
    <property type="entry name" value="FA58C"/>
</dbReference>